<dbReference type="InterPro" id="IPR016181">
    <property type="entry name" value="Acyl_CoA_acyltransferase"/>
</dbReference>
<evidence type="ECO:0000313" key="2">
    <source>
        <dbReference type="EMBL" id="RON60826.1"/>
    </source>
</evidence>
<sequence>MTIEVVSYQPALSDAWDAFCAHAVNATFLHSRRFLEYHGDRFLDISAVLMHDGSIVGVFPAAQSPADASLVVSHPGITYGGIVHAGYLCGGRMIEALERLCEHYRVSGYDLLRYKAVPHIYQARPAQDDLYALFRLGARRSRCDLSCTIALADRAKPSERRRRGLKKALKSVSVVTGTEQVRALWQVLNDNLERKHGAAAVHSVEEMEQLIARFPSEIELFCANINGQVEAGIVVFKARTAWHAQYIAASESAYSVSALDAVFDHATAEALSAGVRYFDFGTSNESEGTVLNEGLYQYKHEYGGGGAVHEYYDIDLLGVQHAAV</sequence>
<name>A0A423KXN7_PSEFL</name>
<evidence type="ECO:0000259" key="1">
    <source>
        <dbReference type="Pfam" id="PF13480"/>
    </source>
</evidence>
<dbReference type="Gene3D" id="3.40.630.30">
    <property type="match status" value="1"/>
</dbReference>
<dbReference type="RefSeq" id="WP_123536192.1">
    <property type="nucleotide sequence ID" value="NZ_MOBU01000031.1"/>
</dbReference>
<gene>
    <name evidence="2" type="ORF">BK671_25715</name>
</gene>
<proteinExistence type="predicted"/>
<dbReference type="EMBL" id="MOBU01000031">
    <property type="protein sequence ID" value="RON60826.1"/>
    <property type="molecule type" value="Genomic_DNA"/>
</dbReference>
<dbReference type="Proteomes" id="UP000285757">
    <property type="component" value="Unassembled WGS sequence"/>
</dbReference>
<protein>
    <submittedName>
        <fullName evidence="2">Methicillin resistance protein</fullName>
    </submittedName>
</protein>
<dbReference type="InterPro" id="IPR038740">
    <property type="entry name" value="BioF2-like_GNAT_dom"/>
</dbReference>
<reference evidence="2 3" key="1">
    <citation type="submission" date="2016-10" db="EMBL/GenBank/DDBJ databases">
        <title>Comparative genome analysis of multiple Pseudomonas spp. focuses on biocontrol and plant growth promoting traits.</title>
        <authorList>
            <person name="Tao X.-Y."/>
            <person name="Taylor C.G."/>
        </authorList>
    </citation>
    <scope>NUCLEOTIDE SEQUENCE [LARGE SCALE GENOMIC DNA]</scope>
    <source>
        <strain evidence="2 3">24D3</strain>
    </source>
</reference>
<dbReference type="AlphaFoldDB" id="A0A423KXN7"/>
<dbReference type="Pfam" id="PF13480">
    <property type="entry name" value="Acetyltransf_6"/>
    <property type="match status" value="1"/>
</dbReference>
<evidence type="ECO:0000313" key="3">
    <source>
        <dbReference type="Proteomes" id="UP000285757"/>
    </source>
</evidence>
<comment type="caution">
    <text evidence="2">The sequence shown here is derived from an EMBL/GenBank/DDBJ whole genome shotgun (WGS) entry which is preliminary data.</text>
</comment>
<organism evidence="2 3">
    <name type="scientific">Pseudomonas fluorescens</name>
    <dbReference type="NCBI Taxonomy" id="294"/>
    <lineage>
        <taxon>Bacteria</taxon>
        <taxon>Pseudomonadati</taxon>
        <taxon>Pseudomonadota</taxon>
        <taxon>Gammaproteobacteria</taxon>
        <taxon>Pseudomonadales</taxon>
        <taxon>Pseudomonadaceae</taxon>
        <taxon>Pseudomonas</taxon>
    </lineage>
</organism>
<dbReference type="SUPFAM" id="SSF55729">
    <property type="entry name" value="Acyl-CoA N-acyltransferases (Nat)"/>
    <property type="match status" value="1"/>
</dbReference>
<accession>A0A423KXN7</accession>
<feature type="domain" description="BioF2-like acetyltransferase" evidence="1">
    <location>
        <begin position="162"/>
        <end position="285"/>
    </location>
</feature>